<dbReference type="CDD" id="cd06259">
    <property type="entry name" value="YdcF-like"/>
    <property type="match status" value="1"/>
</dbReference>
<accession>A0A1Y0EN86</accession>
<dbReference type="KEGG" id="cser:CCO03_10750"/>
<name>A0A1Y0EN86_9BURK</name>
<dbReference type="Proteomes" id="UP000196138">
    <property type="component" value="Chromosome"/>
</dbReference>
<dbReference type="OrthoDB" id="9782395at2"/>
<dbReference type="Gene3D" id="3.40.50.620">
    <property type="entry name" value="HUPs"/>
    <property type="match status" value="1"/>
</dbReference>
<dbReference type="Pfam" id="PF02698">
    <property type="entry name" value="DUF218"/>
    <property type="match status" value="1"/>
</dbReference>
<reference evidence="2 3" key="1">
    <citation type="submission" date="2017-05" db="EMBL/GenBank/DDBJ databases">
        <authorList>
            <person name="Song R."/>
            <person name="Chenine A.L."/>
            <person name="Ruprecht R.M."/>
        </authorList>
    </citation>
    <scope>NUCLEOTIDE SEQUENCE [LARGE SCALE GENOMIC DNA]</scope>
    <source>
        <strain evidence="2 3">DSM 26136</strain>
    </source>
</reference>
<sequence>MSASPSPSTTSPWPRRAVRWLACLLLALALWVAAVAASIWRYAGLHDPQAADAIVVLGAAVQGHGPSPVFAARIDHGVQLYQRGVAPLLVFTGGSSGQGLSEAQVAQQHALAQGVPPAVMRVETQSRTTADNLRLAKPLLQAAGAQRILLVSDPLHMRRAVTLARRLGLDAHPAPTPHTRYVGLWRKTQFLARETWFQALLLLGLHT</sequence>
<evidence type="ECO:0000313" key="3">
    <source>
        <dbReference type="Proteomes" id="UP000196138"/>
    </source>
</evidence>
<proteinExistence type="predicted"/>
<protein>
    <recommendedName>
        <fullName evidence="1">DUF218 domain-containing protein</fullName>
    </recommendedName>
</protein>
<dbReference type="PANTHER" id="PTHR30336:SF20">
    <property type="entry name" value="DUF218 DOMAIN-CONTAINING PROTEIN"/>
    <property type="match status" value="1"/>
</dbReference>
<keyword evidence="3" id="KW-1185">Reference proteome</keyword>
<dbReference type="RefSeq" id="WP_087280922.1">
    <property type="nucleotide sequence ID" value="NZ_CP021455.1"/>
</dbReference>
<dbReference type="GO" id="GO:0005886">
    <property type="term" value="C:plasma membrane"/>
    <property type="evidence" value="ECO:0007669"/>
    <property type="project" value="TreeGrafter"/>
</dbReference>
<dbReference type="PANTHER" id="PTHR30336">
    <property type="entry name" value="INNER MEMBRANE PROTEIN, PROBABLE PERMEASE"/>
    <property type="match status" value="1"/>
</dbReference>
<organism evidence="2 3">
    <name type="scientific">Comamonas serinivorans</name>
    <dbReference type="NCBI Taxonomy" id="1082851"/>
    <lineage>
        <taxon>Bacteria</taxon>
        <taxon>Pseudomonadati</taxon>
        <taxon>Pseudomonadota</taxon>
        <taxon>Betaproteobacteria</taxon>
        <taxon>Burkholderiales</taxon>
        <taxon>Comamonadaceae</taxon>
        <taxon>Comamonas</taxon>
    </lineage>
</organism>
<gene>
    <name evidence="2" type="ORF">CCO03_10750</name>
</gene>
<dbReference type="EMBL" id="CP021455">
    <property type="protein sequence ID" value="ARU05104.1"/>
    <property type="molecule type" value="Genomic_DNA"/>
</dbReference>
<evidence type="ECO:0000259" key="1">
    <source>
        <dbReference type="Pfam" id="PF02698"/>
    </source>
</evidence>
<dbReference type="InterPro" id="IPR003848">
    <property type="entry name" value="DUF218"/>
</dbReference>
<dbReference type="InterPro" id="IPR014729">
    <property type="entry name" value="Rossmann-like_a/b/a_fold"/>
</dbReference>
<feature type="domain" description="DUF218" evidence="1">
    <location>
        <begin position="52"/>
        <end position="190"/>
    </location>
</feature>
<dbReference type="AlphaFoldDB" id="A0A1Y0EN86"/>
<evidence type="ECO:0000313" key="2">
    <source>
        <dbReference type="EMBL" id="ARU05104.1"/>
    </source>
</evidence>
<dbReference type="InterPro" id="IPR051599">
    <property type="entry name" value="Cell_Envelope_Assoc"/>
</dbReference>